<proteinExistence type="predicted"/>
<sequence length="189" mass="21872">MRVLSKRRIVSAQPSMEADKTQAKIMALAKELGREIHLFPSSATPSNKSLSTLTSHSSESEDFYDFTNEDYYQVLKHRKEERFLKTRKIREAEEAERRSKITKAVIRVRFPNNYTLEVKFHSSETVQSLMNLLMKVVALPDLPFYIYTTPPKKQVKEMSKDFYSLGFAPGAIVYFSYDLPNVDPSITYI</sequence>
<protein>
    <submittedName>
        <fullName evidence="1">Uncharacterized protein</fullName>
    </submittedName>
</protein>
<accession>A0ACC2KH49</accession>
<gene>
    <name evidence="1" type="ORF">MRB53_028876</name>
</gene>
<dbReference type="EMBL" id="CM056817">
    <property type="protein sequence ID" value="KAJ8620347.1"/>
    <property type="molecule type" value="Genomic_DNA"/>
</dbReference>
<keyword evidence="2" id="KW-1185">Reference proteome</keyword>
<name>A0ACC2KH49_PERAE</name>
<dbReference type="Proteomes" id="UP001234297">
    <property type="component" value="Chromosome 9"/>
</dbReference>
<evidence type="ECO:0000313" key="2">
    <source>
        <dbReference type="Proteomes" id="UP001234297"/>
    </source>
</evidence>
<comment type="caution">
    <text evidence="1">The sequence shown here is derived from an EMBL/GenBank/DDBJ whole genome shotgun (WGS) entry which is preliminary data.</text>
</comment>
<reference evidence="1 2" key="1">
    <citation type="journal article" date="2022" name="Hortic Res">
        <title>A haplotype resolved chromosomal level avocado genome allows analysis of novel avocado genes.</title>
        <authorList>
            <person name="Nath O."/>
            <person name="Fletcher S.J."/>
            <person name="Hayward A."/>
            <person name="Shaw L.M."/>
            <person name="Masouleh A.K."/>
            <person name="Furtado A."/>
            <person name="Henry R.J."/>
            <person name="Mitter N."/>
        </authorList>
    </citation>
    <scope>NUCLEOTIDE SEQUENCE [LARGE SCALE GENOMIC DNA]</scope>
    <source>
        <strain evidence="2">cv. Hass</strain>
    </source>
</reference>
<evidence type="ECO:0000313" key="1">
    <source>
        <dbReference type="EMBL" id="KAJ8620347.1"/>
    </source>
</evidence>
<organism evidence="1 2">
    <name type="scientific">Persea americana</name>
    <name type="common">Avocado</name>
    <dbReference type="NCBI Taxonomy" id="3435"/>
    <lineage>
        <taxon>Eukaryota</taxon>
        <taxon>Viridiplantae</taxon>
        <taxon>Streptophyta</taxon>
        <taxon>Embryophyta</taxon>
        <taxon>Tracheophyta</taxon>
        <taxon>Spermatophyta</taxon>
        <taxon>Magnoliopsida</taxon>
        <taxon>Magnoliidae</taxon>
        <taxon>Laurales</taxon>
        <taxon>Lauraceae</taxon>
        <taxon>Persea</taxon>
    </lineage>
</organism>